<evidence type="ECO:0000259" key="3">
    <source>
        <dbReference type="Pfam" id="PF12625"/>
    </source>
</evidence>
<dbReference type="GO" id="GO:0003700">
    <property type="term" value="F:DNA-binding transcription factor activity"/>
    <property type="evidence" value="ECO:0007669"/>
    <property type="project" value="TreeGrafter"/>
</dbReference>
<dbReference type="AlphaFoldDB" id="A0A6I3KYC6"/>
<dbReference type="PANTHER" id="PTHR47894:SF1">
    <property type="entry name" value="HTH-TYPE TRANSCRIPTIONAL REGULATOR VQSM"/>
    <property type="match status" value="1"/>
</dbReference>
<feature type="domain" description="HTH-type transcriptional regulator AraC-type N-terminal" evidence="3">
    <location>
        <begin position="85"/>
        <end position="269"/>
    </location>
</feature>
<organism evidence="4 5">
    <name type="scientific">Nocardia aurantiaca</name>
    <dbReference type="NCBI Taxonomy" id="2675850"/>
    <lineage>
        <taxon>Bacteria</taxon>
        <taxon>Bacillati</taxon>
        <taxon>Actinomycetota</taxon>
        <taxon>Actinomycetes</taxon>
        <taxon>Mycobacteriales</taxon>
        <taxon>Nocardiaceae</taxon>
        <taxon>Nocardia</taxon>
    </lineage>
</organism>
<reference evidence="4 5" key="1">
    <citation type="submission" date="2019-11" db="EMBL/GenBank/DDBJ databases">
        <title>Nocardia sp. nov. CT2-14 isolated from soil.</title>
        <authorList>
            <person name="Kanchanasin P."/>
            <person name="Tanasupawat S."/>
            <person name="Yuki M."/>
            <person name="Kudo T."/>
        </authorList>
    </citation>
    <scope>NUCLEOTIDE SEQUENCE [LARGE SCALE GENOMIC DNA]</scope>
    <source>
        <strain evidence="4 5">CT2-14</strain>
    </source>
</reference>
<evidence type="ECO:0000256" key="2">
    <source>
        <dbReference type="SAM" id="MobiDB-lite"/>
    </source>
</evidence>
<evidence type="ECO:0000256" key="1">
    <source>
        <dbReference type="ARBA" id="ARBA00023125"/>
    </source>
</evidence>
<dbReference type="Proteomes" id="UP000432464">
    <property type="component" value="Unassembled WGS sequence"/>
</dbReference>
<sequence length="370" mass="40660">MEFPGGGPPPVLGHRGRLPTRLTRGKTGNDARSPRTRTSRGASGLSHSSANSRFPAANSPHHWLMHTSDSVLLPRFVLSRAAAAGLDPTRLARAAGVPDWLLTDGDARVPSDYFPRLWELFEHELDDPAATLRATGSYRLGEFGLIDYLISTADTVGAGLGVLAPHLGSVSTNFRIEPDAQTETESTFAVYTVNNEGRGRDLSVQMALASLVSRMRQTTGRPMDPVHVQLRERAPRRLDAFTDQFGTARLDFGAPVDRITYRTADLDLPQITADPLLAAVLRRHAAAMPPPPPRATEWPDRVAAVLAEVLDGTDALLDQVARRLYTSPRTLQRRLAESGTTWRLEVDRARKRHLEYLEFGWAADRDGETP</sequence>
<feature type="compositionally biased region" description="Pro residues" evidence="2">
    <location>
        <begin position="1"/>
        <end position="11"/>
    </location>
</feature>
<proteinExistence type="predicted"/>
<feature type="compositionally biased region" description="Polar residues" evidence="2">
    <location>
        <begin position="39"/>
        <end position="52"/>
    </location>
</feature>
<keyword evidence="5" id="KW-1185">Reference proteome</keyword>
<accession>A0A6I3KYC6</accession>
<dbReference type="GO" id="GO:0005829">
    <property type="term" value="C:cytosol"/>
    <property type="evidence" value="ECO:0007669"/>
    <property type="project" value="TreeGrafter"/>
</dbReference>
<gene>
    <name evidence="4" type="ORF">GLP40_07025</name>
</gene>
<dbReference type="Pfam" id="PF12625">
    <property type="entry name" value="Arabinose_bd"/>
    <property type="match status" value="1"/>
</dbReference>
<comment type="caution">
    <text evidence="4">The sequence shown here is derived from an EMBL/GenBank/DDBJ whole genome shotgun (WGS) entry which is preliminary data.</text>
</comment>
<dbReference type="EMBL" id="WMBB01000003">
    <property type="protein sequence ID" value="MTE12529.1"/>
    <property type="molecule type" value="Genomic_DNA"/>
</dbReference>
<keyword evidence="1" id="KW-0238">DNA-binding</keyword>
<evidence type="ECO:0000313" key="5">
    <source>
        <dbReference type="Proteomes" id="UP000432464"/>
    </source>
</evidence>
<dbReference type="PANTHER" id="PTHR47894">
    <property type="entry name" value="HTH-TYPE TRANSCRIPTIONAL REGULATOR GADX"/>
    <property type="match status" value="1"/>
</dbReference>
<evidence type="ECO:0000313" key="4">
    <source>
        <dbReference type="EMBL" id="MTE12529.1"/>
    </source>
</evidence>
<protein>
    <submittedName>
        <fullName evidence="4">AraC family transcriptional regulator</fullName>
    </submittedName>
</protein>
<dbReference type="InterPro" id="IPR032687">
    <property type="entry name" value="AraC-type_N"/>
</dbReference>
<dbReference type="GO" id="GO:0000976">
    <property type="term" value="F:transcription cis-regulatory region binding"/>
    <property type="evidence" value="ECO:0007669"/>
    <property type="project" value="TreeGrafter"/>
</dbReference>
<feature type="region of interest" description="Disordered" evidence="2">
    <location>
        <begin position="1"/>
        <end position="52"/>
    </location>
</feature>
<name>A0A6I3KYC6_9NOCA</name>